<evidence type="ECO:0008006" key="5">
    <source>
        <dbReference type="Google" id="ProtNLM"/>
    </source>
</evidence>
<evidence type="ECO:0000256" key="1">
    <source>
        <dbReference type="ARBA" id="ARBA00038101"/>
    </source>
</evidence>
<dbReference type="InterPro" id="IPR050767">
    <property type="entry name" value="Sel1_AlgK"/>
</dbReference>
<evidence type="ECO:0000313" key="4">
    <source>
        <dbReference type="Proteomes" id="UP000605846"/>
    </source>
</evidence>
<dbReference type="Pfam" id="PF08238">
    <property type="entry name" value="Sel1"/>
    <property type="match status" value="7"/>
</dbReference>
<comment type="caution">
    <text evidence="3">The sequence shown here is derived from an EMBL/GenBank/DDBJ whole genome shotgun (WGS) entry which is preliminary data.</text>
</comment>
<dbReference type="SMART" id="SM00671">
    <property type="entry name" value="SEL1"/>
    <property type="match status" value="7"/>
</dbReference>
<evidence type="ECO:0000313" key="3">
    <source>
        <dbReference type="EMBL" id="KAF7721739.1"/>
    </source>
</evidence>
<proteinExistence type="inferred from homology"/>
<feature type="region of interest" description="Disordered" evidence="2">
    <location>
        <begin position="395"/>
        <end position="441"/>
    </location>
</feature>
<dbReference type="InterPro" id="IPR011990">
    <property type="entry name" value="TPR-like_helical_dom_sf"/>
</dbReference>
<protein>
    <recommendedName>
        <fullName evidence="5">HCP-like protein</fullName>
    </recommendedName>
</protein>
<gene>
    <name evidence="3" type="ORF">EC973_004177</name>
</gene>
<dbReference type="Proteomes" id="UP000605846">
    <property type="component" value="Unassembled WGS sequence"/>
</dbReference>
<name>A0A8H7EML9_9FUNG</name>
<dbReference type="EMBL" id="JABAYA010000239">
    <property type="protein sequence ID" value="KAF7721739.1"/>
    <property type="molecule type" value="Genomic_DNA"/>
</dbReference>
<dbReference type="PANTHER" id="PTHR11102">
    <property type="entry name" value="SEL-1-LIKE PROTEIN"/>
    <property type="match status" value="1"/>
</dbReference>
<dbReference type="InterPro" id="IPR006597">
    <property type="entry name" value="Sel1-like"/>
</dbReference>
<dbReference type="PANTHER" id="PTHR11102:SF160">
    <property type="entry name" value="ERAD-ASSOCIATED E3 UBIQUITIN-PROTEIN LIGASE COMPONENT HRD3"/>
    <property type="match status" value="1"/>
</dbReference>
<organism evidence="3 4">
    <name type="scientific">Apophysomyces ossiformis</name>
    <dbReference type="NCBI Taxonomy" id="679940"/>
    <lineage>
        <taxon>Eukaryota</taxon>
        <taxon>Fungi</taxon>
        <taxon>Fungi incertae sedis</taxon>
        <taxon>Mucoromycota</taxon>
        <taxon>Mucoromycotina</taxon>
        <taxon>Mucoromycetes</taxon>
        <taxon>Mucorales</taxon>
        <taxon>Mucorineae</taxon>
        <taxon>Mucoraceae</taxon>
        <taxon>Apophysomyces</taxon>
    </lineage>
</organism>
<accession>A0A8H7EML9</accession>
<dbReference type="OrthoDB" id="2384430at2759"/>
<reference evidence="3" key="1">
    <citation type="submission" date="2020-01" db="EMBL/GenBank/DDBJ databases">
        <title>Genome Sequencing of Three Apophysomyces-Like Fungal Strains Confirms a Novel Fungal Genus in the Mucoromycota with divergent Burkholderia-like Endosymbiotic Bacteria.</title>
        <authorList>
            <person name="Stajich J.E."/>
            <person name="Macias A.M."/>
            <person name="Carter-House D."/>
            <person name="Lovett B."/>
            <person name="Kasson L.R."/>
            <person name="Berry K."/>
            <person name="Grigoriev I."/>
            <person name="Chang Y."/>
            <person name="Spatafora J."/>
            <person name="Kasson M.T."/>
        </authorList>
    </citation>
    <scope>NUCLEOTIDE SEQUENCE</scope>
    <source>
        <strain evidence="3">NRRL A-21654</strain>
    </source>
</reference>
<keyword evidence="4" id="KW-1185">Reference proteome</keyword>
<dbReference type="AlphaFoldDB" id="A0A8H7EML9"/>
<dbReference type="Gene3D" id="1.25.40.10">
    <property type="entry name" value="Tetratricopeptide repeat domain"/>
    <property type="match status" value="3"/>
</dbReference>
<comment type="similarity">
    <text evidence="1">Belongs to the sel-1 family.</text>
</comment>
<evidence type="ECO:0000256" key="2">
    <source>
        <dbReference type="SAM" id="MobiDB-lite"/>
    </source>
</evidence>
<sequence length="441" mass="49518">MALEYQDPRQLLESASELRLVNATELIRKSTEDDASAALEALTFLRLRATQQDTEAKTKLSTIYAEGSSPFIQKDQREADLWSRSVFDKQLASALAACSSDLEDVPHHDDTMHRFSTIDLILKGAAETRRPHLCYLVGLLFSKGIGLEQDIDTGLRYLQQAAEEGHAEAAYELGRLYSDRYKYSKNNMAQSLYWYEKALAQGDQRALVDLAYGFYEGSAEVPKDDARAFNYASMGAQARDKYCQYILGCLYLKGRGTPENAQEAIRWLAASVEQGFTLAIEDIATIYLRGSGNVKKDYAKALEWCTKGEQNITFCQSALGDMYRNGWGVERHYQKAFQYYQTAASQPDAPHPYAQHMLGEMFLNGEGVPQDVEVAKGWFQMATSQGYEPSRQKLQILAATKSIQPEQPSSPRNSRPSSPPEDALPEKRPSRWSLGLFGKKK</sequence>
<dbReference type="SUPFAM" id="SSF81901">
    <property type="entry name" value="HCP-like"/>
    <property type="match status" value="3"/>
</dbReference>